<evidence type="ECO:0000259" key="2">
    <source>
        <dbReference type="Pfam" id="PF08170"/>
    </source>
</evidence>
<dbReference type="InterPro" id="IPR012590">
    <property type="entry name" value="POPLD_dom"/>
</dbReference>
<evidence type="ECO:0000256" key="1">
    <source>
        <dbReference type="SAM" id="MobiDB-lite"/>
    </source>
</evidence>
<dbReference type="AlphaFoldDB" id="A0A0D3J481"/>
<feature type="compositionally biased region" description="Basic and acidic residues" evidence="1">
    <location>
        <begin position="238"/>
        <end position="251"/>
    </location>
</feature>
<feature type="region of interest" description="Disordered" evidence="1">
    <location>
        <begin position="234"/>
        <end position="259"/>
    </location>
</feature>
<dbReference type="Pfam" id="PF08170">
    <property type="entry name" value="POPLD"/>
    <property type="match status" value="1"/>
</dbReference>
<dbReference type="GeneID" id="19046317"/>
<feature type="region of interest" description="Disordered" evidence="1">
    <location>
        <begin position="28"/>
        <end position="56"/>
    </location>
</feature>
<dbReference type="GO" id="GO:0005655">
    <property type="term" value="C:nucleolar ribonuclease P complex"/>
    <property type="evidence" value="ECO:0007669"/>
    <property type="project" value="InterPro"/>
</dbReference>
<dbReference type="GO" id="GO:0001682">
    <property type="term" value="P:tRNA 5'-leader removal"/>
    <property type="evidence" value="ECO:0007669"/>
    <property type="project" value="InterPro"/>
</dbReference>
<evidence type="ECO:0000313" key="3">
    <source>
        <dbReference type="EnsemblProtists" id="EOD18316"/>
    </source>
</evidence>
<evidence type="ECO:0000313" key="4">
    <source>
        <dbReference type="Proteomes" id="UP000013827"/>
    </source>
</evidence>
<dbReference type="HOGENOM" id="CLU_656279_0_0_1"/>
<accession>A0A0D3J481</accession>
<dbReference type="PANTHER" id="PTHR22731">
    <property type="entry name" value="RIBONUCLEASES P/MRP PROTEIN SUBUNIT POP1"/>
    <property type="match status" value="1"/>
</dbReference>
<dbReference type="EnsemblProtists" id="EOD18316">
    <property type="protein sequence ID" value="EOD18316"/>
    <property type="gene ID" value="EMIHUDRAFT_196508"/>
</dbReference>
<dbReference type="GO" id="GO:0000172">
    <property type="term" value="C:ribonuclease MRP complex"/>
    <property type="evidence" value="ECO:0007669"/>
    <property type="project" value="InterPro"/>
</dbReference>
<name>A0A0D3J481_EMIH1</name>
<feature type="compositionally biased region" description="Basic residues" evidence="1">
    <location>
        <begin position="38"/>
        <end position="47"/>
    </location>
</feature>
<organism evidence="3 4">
    <name type="scientific">Emiliania huxleyi (strain CCMP1516)</name>
    <dbReference type="NCBI Taxonomy" id="280463"/>
    <lineage>
        <taxon>Eukaryota</taxon>
        <taxon>Haptista</taxon>
        <taxon>Haptophyta</taxon>
        <taxon>Prymnesiophyceae</taxon>
        <taxon>Isochrysidales</taxon>
        <taxon>Noelaerhabdaceae</taxon>
        <taxon>Emiliania</taxon>
    </lineage>
</organism>
<keyword evidence="4" id="KW-1185">Reference proteome</keyword>
<reference evidence="3" key="2">
    <citation type="submission" date="2024-10" db="UniProtKB">
        <authorList>
            <consortium name="EnsemblProtists"/>
        </authorList>
    </citation>
    <scope>IDENTIFICATION</scope>
</reference>
<dbReference type="STRING" id="2903.R1E5G5"/>
<proteinExistence type="predicted"/>
<reference evidence="4" key="1">
    <citation type="journal article" date="2013" name="Nature">
        <title>Pan genome of the phytoplankton Emiliania underpins its global distribution.</title>
        <authorList>
            <person name="Read B.A."/>
            <person name="Kegel J."/>
            <person name="Klute M.J."/>
            <person name="Kuo A."/>
            <person name="Lefebvre S.C."/>
            <person name="Maumus F."/>
            <person name="Mayer C."/>
            <person name="Miller J."/>
            <person name="Monier A."/>
            <person name="Salamov A."/>
            <person name="Young J."/>
            <person name="Aguilar M."/>
            <person name="Claverie J.M."/>
            <person name="Frickenhaus S."/>
            <person name="Gonzalez K."/>
            <person name="Herman E.K."/>
            <person name="Lin Y.C."/>
            <person name="Napier J."/>
            <person name="Ogata H."/>
            <person name="Sarno A.F."/>
            <person name="Shmutz J."/>
            <person name="Schroeder D."/>
            <person name="de Vargas C."/>
            <person name="Verret F."/>
            <person name="von Dassow P."/>
            <person name="Valentin K."/>
            <person name="Van de Peer Y."/>
            <person name="Wheeler G."/>
            <person name="Dacks J.B."/>
            <person name="Delwiche C.F."/>
            <person name="Dyhrman S.T."/>
            <person name="Glockner G."/>
            <person name="John U."/>
            <person name="Richards T."/>
            <person name="Worden A.Z."/>
            <person name="Zhang X."/>
            <person name="Grigoriev I.V."/>
            <person name="Allen A.E."/>
            <person name="Bidle K."/>
            <person name="Borodovsky M."/>
            <person name="Bowler C."/>
            <person name="Brownlee C."/>
            <person name="Cock J.M."/>
            <person name="Elias M."/>
            <person name="Gladyshev V.N."/>
            <person name="Groth M."/>
            <person name="Guda C."/>
            <person name="Hadaegh A."/>
            <person name="Iglesias-Rodriguez M.D."/>
            <person name="Jenkins J."/>
            <person name="Jones B.M."/>
            <person name="Lawson T."/>
            <person name="Leese F."/>
            <person name="Lindquist E."/>
            <person name="Lobanov A."/>
            <person name="Lomsadze A."/>
            <person name="Malik S.B."/>
            <person name="Marsh M.E."/>
            <person name="Mackinder L."/>
            <person name="Mock T."/>
            <person name="Mueller-Roeber B."/>
            <person name="Pagarete A."/>
            <person name="Parker M."/>
            <person name="Probert I."/>
            <person name="Quesneville H."/>
            <person name="Raines C."/>
            <person name="Rensing S.A."/>
            <person name="Riano-Pachon D.M."/>
            <person name="Richier S."/>
            <person name="Rokitta S."/>
            <person name="Shiraiwa Y."/>
            <person name="Soanes D.M."/>
            <person name="van der Giezen M."/>
            <person name="Wahlund T.M."/>
            <person name="Williams B."/>
            <person name="Wilson W."/>
            <person name="Wolfe G."/>
            <person name="Wurch L.L."/>
        </authorList>
    </citation>
    <scope>NUCLEOTIDE SEQUENCE</scope>
</reference>
<sequence>MSYLDPLDFAAERAAELKALESLLEPAGAALPEPPPRLHQRLSRRRAGSASARWKVRPPLSAERREAVRDRSRRDRRRTAVLRARTAARGGITTEAWHAKRFEMATLFRIARRYDGMRLPWRASDRAPSSAVRACAERCTIHDASYLRMLLLQGAGDGLLSVLGQVTDAPRAALRRLLGEGGAARELPCTLHQPGAWPLGAIAPVRLLCLAGGGEPLQLRGATSHALLTSALRTFGQRPDEQRPDEQRPEEQTAEAAARRAWSALQPLASPAALPARAVLSLRAHVAALADPPPGWGAFNALQCPSSTAPPAAAPSRSGASAAAAGLVQVVLVQQPACAPGGGVDLAPGYGAGWDLLLPTSCAAAAWHALVAGGGRAIGQAELRAIALHQRAALFPYDWPDTPAGRRLGLCPEGLCPRL</sequence>
<protein>
    <recommendedName>
        <fullName evidence="2">POPLD domain-containing protein</fullName>
    </recommendedName>
</protein>
<dbReference type="InterPro" id="IPR039182">
    <property type="entry name" value="Pop1"/>
</dbReference>
<feature type="domain" description="POPLD" evidence="2">
    <location>
        <begin position="353"/>
        <end position="407"/>
    </location>
</feature>
<dbReference type="PaxDb" id="2903-EOD18316"/>
<dbReference type="PANTHER" id="PTHR22731:SF3">
    <property type="entry name" value="RIBONUCLEASES P_MRP PROTEIN SUBUNIT POP1"/>
    <property type="match status" value="1"/>
</dbReference>
<dbReference type="RefSeq" id="XP_005770745.1">
    <property type="nucleotide sequence ID" value="XM_005770688.1"/>
</dbReference>
<dbReference type="Proteomes" id="UP000013827">
    <property type="component" value="Unassembled WGS sequence"/>
</dbReference>
<dbReference type="KEGG" id="ehx:EMIHUDRAFT_196508"/>